<name>A0A8G2DXL1_9SPHN</name>
<reference evidence="1 2" key="1">
    <citation type="submission" date="2019-02" db="EMBL/GenBank/DDBJ databases">
        <authorList>
            <person name="Feng G."/>
        </authorList>
    </citation>
    <scope>NUCLEOTIDE SEQUENCE [LARGE SCALE GENOMIC DNA]</scope>
    <source>
        <strain evidence="1 2">CCTCC AB 2011146</strain>
    </source>
</reference>
<comment type="caution">
    <text evidence="1">The sequence shown here is derived from an EMBL/GenBank/DDBJ whole genome shotgun (WGS) entry which is preliminary data.</text>
</comment>
<dbReference type="Proteomes" id="UP000291572">
    <property type="component" value="Unassembled WGS sequence"/>
</dbReference>
<dbReference type="EMBL" id="SEOO01000072">
    <property type="protein sequence ID" value="RYM05719.1"/>
    <property type="molecule type" value="Genomic_DNA"/>
</dbReference>
<dbReference type="OrthoDB" id="7477399at2"/>
<sequence>MFYPKCPQCGGKTTSAEPNNRYAKHAFGQWLQQQAAANYPHPYLKAAVGVVSAGNEIYKRLPGGGLKRCKSCGHQFN</sequence>
<protein>
    <submittedName>
        <fullName evidence="1">Uncharacterized protein</fullName>
    </submittedName>
</protein>
<gene>
    <name evidence="1" type="ORF">EWH12_20970</name>
</gene>
<evidence type="ECO:0000313" key="2">
    <source>
        <dbReference type="Proteomes" id="UP000291572"/>
    </source>
</evidence>
<proteinExistence type="predicted"/>
<dbReference type="RefSeq" id="WP_129927723.1">
    <property type="nucleotide sequence ID" value="NZ_SEOO01000072.1"/>
</dbReference>
<evidence type="ECO:0000313" key="1">
    <source>
        <dbReference type="EMBL" id="RYM05719.1"/>
    </source>
</evidence>
<dbReference type="AlphaFoldDB" id="A0A8G2DXL1"/>
<organism evidence="1 2">
    <name type="scientific">Sphingobium cupriresistens</name>
    <dbReference type="NCBI Taxonomy" id="1132417"/>
    <lineage>
        <taxon>Bacteria</taxon>
        <taxon>Pseudomonadati</taxon>
        <taxon>Pseudomonadota</taxon>
        <taxon>Alphaproteobacteria</taxon>
        <taxon>Sphingomonadales</taxon>
        <taxon>Sphingomonadaceae</taxon>
        <taxon>Sphingobium</taxon>
    </lineage>
</organism>
<accession>A0A8G2DXL1</accession>